<gene>
    <name evidence="2" type="ORF">ciss_16070</name>
</gene>
<keyword evidence="1" id="KW-0175">Coiled coil</keyword>
<dbReference type="STRING" id="661089.ciss_16070"/>
<dbReference type="SUPFAM" id="SSF144217">
    <property type="entry name" value="CSL zinc finger"/>
    <property type="match status" value="1"/>
</dbReference>
<feature type="coiled-coil region" evidence="1">
    <location>
        <begin position="30"/>
        <end position="57"/>
    </location>
</feature>
<accession>A0A1L8D3J6</accession>
<evidence type="ECO:0000313" key="3">
    <source>
        <dbReference type="Proteomes" id="UP000187338"/>
    </source>
</evidence>
<dbReference type="EMBL" id="BDJL01000055">
    <property type="protein sequence ID" value="GAV25674.1"/>
    <property type="molecule type" value="Genomic_DNA"/>
</dbReference>
<reference evidence="3" key="1">
    <citation type="submission" date="2016-12" db="EMBL/GenBank/DDBJ databases">
        <title>Draft Genome Sequences od Carboxydothermus pertinax and islandicus, Hydrogenogenic Carboxydotrophic Bacteria.</title>
        <authorList>
            <person name="Fukuyama Y."/>
            <person name="Ohmae K."/>
            <person name="Yoneda Y."/>
            <person name="Yoshida T."/>
            <person name="Sako Y."/>
        </authorList>
    </citation>
    <scope>NUCLEOTIDE SEQUENCE [LARGE SCALE GENOMIC DNA]</scope>
    <source>
        <strain evidence="3">SET</strain>
    </source>
</reference>
<dbReference type="OrthoDB" id="2381377at2"/>
<proteinExistence type="predicted"/>
<sequence>MDDIVGRVSYLQGLAEGINLKEKGKEGEIITEIIDLIADLTEEVRSLRDDQERLEEYVETVDEDLYELEDAVYDDDEEFTYVTCPECGERVYFERELLEADDNYEITCPNCGALVLVSEFIEKGRKQDFNQPNYDDVI</sequence>
<dbReference type="AlphaFoldDB" id="A0A1L8D3J6"/>
<keyword evidence="3" id="KW-1185">Reference proteome</keyword>
<evidence type="ECO:0000313" key="2">
    <source>
        <dbReference type="EMBL" id="GAV25674.1"/>
    </source>
</evidence>
<protein>
    <recommendedName>
        <fullName evidence="4">AraC family transcriptional regulator</fullName>
    </recommendedName>
</protein>
<dbReference type="Proteomes" id="UP000187338">
    <property type="component" value="Unassembled WGS sequence"/>
</dbReference>
<comment type="caution">
    <text evidence="2">The sequence shown here is derived from an EMBL/GenBank/DDBJ whole genome shotgun (WGS) entry which is preliminary data.</text>
</comment>
<dbReference type="Gene3D" id="2.20.28.160">
    <property type="match status" value="1"/>
</dbReference>
<name>A0A1L8D3J6_9THEO</name>
<organism evidence="2 3">
    <name type="scientific">Carboxydothermus islandicus</name>
    <dbReference type="NCBI Taxonomy" id="661089"/>
    <lineage>
        <taxon>Bacteria</taxon>
        <taxon>Bacillati</taxon>
        <taxon>Bacillota</taxon>
        <taxon>Clostridia</taxon>
        <taxon>Thermoanaerobacterales</taxon>
        <taxon>Thermoanaerobacteraceae</taxon>
        <taxon>Carboxydothermus</taxon>
    </lineage>
</organism>
<dbReference type="NCBIfam" id="NF045650">
    <property type="entry name" value="CD1247_Nterm"/>
    <property type="match status" value="1"/>
</dbReference>
<evidence type="ECO:0000256" key="1">
    <source>
        <dbReference type="SAM" id="Coils"/>
    </source>
</evidence>
<evidence type="ECO:0008006" key="4">
    <source>
        <dbReference type="Google" id="ProtNLM"/>
    </source>
</evidence>
<dbReference type="InterPro" id="IPR036671">
    <property type="entry name" value="DPH_MB_sf"/>
</dbReference>
<dbReference type="InterPro" id="IPR054688">
    <property type="entry name" value="CD1247_N"/>
</dbReference>
<dbReference type="RefSeq" id="WP_075865828.1">
    <property type="nucleotide sequence ID" value="NZ_BDJL01000055.1"/>
</dbReference>